<sequence length="258" mass="29535">MQWRTRKHGLSKPLNALQIVSWIVFTTNLLYFSLFIAPMFGLIVGILVELTYVSTGCVVIRYALAAMLINPIDDIVIKERKAREDNVSFCKSDYEFFCSICDCHVSDQAKHCGKCNKCISGFDHHCYWLNNCIGDKNYKSFIKVLVSFLLQETIFVLAIIIGCTVDDQWNTKVEKIVGVEEKVVMIITHSIMGLINLICLLGGMKLMLFHIYIKFKGISTFQYIKSNKDKNYKSRFKIRRDSIERNAEGPSEVEKSNG</sequence>
<dbReference type="InterPro" id="IPR001594">
    <property type="entry name" value="Palmitoyltrfase_DHHC"/>
</dbReference>
<keyword evidence="6 7" id="KW-0012">Acyltransferase</keyword>
<dbReference type="GO" id="GO:0006612">
    <property type="term" value="P:protein targeting to membrane"/>
    <property type="evidence" value="ECO:0007669"/>
    <property type="project" value="TreeGrafter"/>
</dbReference>
<evidence type="ECO:0000256" key="7">
    <source>
        <dbReference type="RuleBase" id="RU079119"/>
    </source>
</evidence>
<comment type="catalytic activity">
    <reaction evidence="7">
        <text>L-cysteinyl-[protein] + hexadecanoyl-CoA = S-hexadecanoyl-L-cysteinyl-[protein] + CoA</text>
        <dbReference type="Rhea" id="RHEA:36683"/>
        <dbReference type="Rhea" id="RHEA-COMP:10131"/>
        <dbReference type="Rhea" id="RHEA-COMP:11032"/>
        <dbReference type="ChEBI" id="CHEBI:29950"/>
        <dbReference type="ChEBI" id="CHEBI:57287"/>
        <dbReference type="ChEBI" id="CHEBI:57379"/>
        <dbReference type="ChEBI" id="CHEBI:74151"/>
        <dbReference type="EC" id="2.3.1.225"/>
    </reaction>
</comment>
<dbReference type="GO" id="GO:0005794">
    <property type="term" value="C:Golgi apparatus"/>
    <property type="evidence" value="ECO:0007669"/>
    <property type="project" value="TreeGrafter"/>
</dbReference>
<keyword evidence="4 7" id="KW-1133">Transmembrane helix</keyword>
<evidence type="ECO:0000256" key="1">
    <source>
        <dbReference type="ARBA" id="ARBA00004141"/>
    </source>
</evidence>
<comment type="similarity">
    <text evidence="7">Belongs to the DHHC palmitoyltransferase family.</text>
</comment>
<keyword evidence="5 7" id="KW-0472">Membrane</keyword>
<protein>
    <recommendedName>
        <fullName evidence="7">Palmitoyltransferase</fullName>
        <ecNumber evidence="7">2.3.1.225</ecNumber>
    </recommendedName>
</protein>
<keyword evidence="3 7" id="KW-0812">Transmembrane</keyword>
<feature type="transmembrane region" description="Helical" evidence="7">
    <location>
        <begin position="183"/>
        <end position="208"/>
    </location>
</feature>
<comment type="domain">
    <text evidence="7">The DHHC domain is required for palmitoyltransferase activity.</text>
</comment>
<comment type="caution">
    <text evidence="9">The sequence shown here is derived from an EMBL/GenBank/DDBJ whole genome shotgun (WGS) entry which is preliminary data.</text>
</comment>
<dbReference type="Proteomes" id="UP001295684">
    <property type="component" value="Unassembled WGS sequence"/>
</dbReference>
<evidence type="ECO:0000259" key="8">
    <source>
        <dbReference type="Pfam" id="PF01529"/>
    </source>
</evidence>
<keyword evidence="2 7" id="KW-0808">Transferase</keyword>
<gene>
    <name evidence="9" type="ORF">ECRASSUSDP1_LOCUS18006</name>
</gene>
<evidence type="ECO:0000313" key="9">
    <source>
        <dbReference type="EMBL" id="CAI2376636.1"/>
    </source>
</evidence>
<dbReference type="PANTHER" id="PTHR22883:SF306">
    <property type="entry name" value="PROTEIN S-ACYLTRANSFERASE 18"/>
    <property type="match status" value="1"/>
</dbReference>
<dbReference type="GO" id="GO:0005783">
    <property type="term" value="C:endoplasmic reticulum"/>
    <property type="evidence" value="ECO:0007669"/>
    <property type="project" value="TreeGrafter"/>
</dbReference>
<reference evidence="9" key="1">
    <citation type="submission" date="2023-07" db="EMBL/GenBank/DDBJ databases">
        <authorList>
            <consortium name="AG Swart"/>
            <person name="Singh M."/>
            <person name="Singh A."/>
            <person name="Seah K."/>
            <person name="Emmerich C."/>
        </authorList>
    </citation>
    <scope>NUCLEOTIDE SEQUENCE</scope>
    <source>
        <strain evidence="9">DP1</strain>
    </source>
</reference>
<dbReference type="GO" id="GO:0016020">
    <property type="term" value="C:membrane"/>
    <property type="evidence" value="ECO:0007669"/>
    <property type="project" value="UniProtKB-SubCell"/>
</dbReference>
<dbReference type="AlphaFoldDB" id="A0AAD1XQ46"/>
<dbReference type="PROSITE" id="PS50216">
    <property type="entry name" value="DHHC"/>
    <property type="match status" value="1"/>
</dbReference>
<feature type="transmembrane region" description="Helical" evidence="7">
    <location>
        <begin position="20"/>
        <end position="46"/>
    </location>
</feature>
<evidence type="ECO:0000256" key="2">
    <source>
        <dbReference type="ARBA" id="ARBA00022679"/>
    </source>
</evidence>
<dbReference type="EC" id="2.3.1.225" evidence="7"/>
<evidence type="ECO:0000313" key="10">
    <source>
        <dbReference type="Proteomes" id="UP001295684"/>
    </source>
</evidence>
<dbReference type="Pfam" id="PF01529">
    <property type="entry name" value="DHHC"/>
    <property type="match status" value="1"/>
</dbReference>
<comment type="subcellular location">
    <subcellularLocation>
        <location evidence="1">Membrane</location>
        <topology evidence="1">Multi-pass membrane protein</topology>
    </subcellularLocation>
</comment>
<feature type="transmembrane region" description="Helical" evidence="7">
    <location>
        <begin position="144"/>
        <end position="163"/>
    </location>
</feature>
<evidence type="ECO:0000256" key="4">
    <source>
        <dbReference type="ARBA" id="ARBA00022989"/>
    </source>
</evidence>
<organism evidence="9 10">
    <name type="scientific">Euplotes crassus</name>
    <dbReference type="NCBI Taxonomy" id="5936"/>
    <lineage>
        <taxon>Eukaryota</taxon>
        <taxon>Sar</taxon>
        <taxon>Alveolata</taxon>
        <taxon>Ciliophora</taxon>
        <taxon>Intramacronucleata</taxon>
        <taxon>Spirotrichea</taxon>
        <taxon>Hypotrichia</taxon>
        <taxon>Euplotida</taxon>
        <taxon>Euplotidae</taxon>
        <taxon>Moneuplotes</taxon>
    </lineage>
</organism>
<dbReference type="EMBL" id="CAMPGE010018198">
    <property type="protein sequence ID" value="CAI2376636.1"/>
    <property type="molecule type" value="Genomic_DNA"/>
</dbReference>
<evidence type="ECO:0000256" key="6">
    <source>
        <dbReference type="ARBA" id="ARBA00023315"/>
    </source>
</evidence>
<keyword evidence="10" id="KW-1185">Reference proteome</keyword>
<dbReference type="InterPro" id="IPR039859">
    <property type="entry name" value="PFA4/ZDH16/20/ERF2-like"/>
</dbReference>
<name>A0AAD1XQ46_EUPCR</name>
<dbReference type="PANTHER" id="PTHR22883">
    <property type="entry name" value="ZINC FINGER DHHC DOMAIN CONTAINING PROTEIN"/>
    <property type="match status" value="1"/>
</dbReference>
<accession>A0AAD1XQ46</accession>
<dbReference type="GO" id="GO:0019706">
    <property type="term" value="F:protein-cysteine S-palmitoyltransferase activity"/>
    <property type="evidence" value="ECO:0007669"/>
    <property type="project" value="UniProtKB-EC"/>
</dbReference>
<feature type="domain" description="Palmitoyltransferase DHHC" evidence="8">
    <location>
        <begin position="94"/>
        <end position="226"/>
    </location>
</feature>
<proteinExistence type="inferred from homology"/>
<evidence type="ECO:0000256" key="3">
    <source>
        <dbReference type="ARBA" id="ARBA00022692"/>
    </source>
</evidence>
<evidence type="ECO:0000256" key="5">
    <source>
        <dbReference type="ARBA" id="ARBA00023136"/>
    </source>
</evidence>